<gene>
    <name evidence="2" type="ORF">PG993_007914</name>
</gene>
<keyword evidence="3" id="KW-1185">Reference proteome</keyword>
<dbReference type="Proteomes" id="UP001444661">
    <property type="component" value="Unassembled WGS sequence"/>
</dbReference>
<feature type="region of interest" description="Disordered" evidence="1">
    <location>
        <begin position="35"/>
        <end position="100"/>
    </location>
</feature>
<reference evidence="2 3" key="1">
    <citation type="submission" date="2023-01" db="EMBL/GenBank/DDBJ databases">
        <title>Analysis of 21 Apiospora genomes using comparative genomics revels a genus with tremendous synthesis potential of carbohydrate active enzymes and secondary metabolites.</title>
        <authorList>
            <person name="Sorensen T."/>
        </authorList>
    </citation>
    <scope>NUCLEOTIDE SEQUENCE [LARGE SCALE GENOMIC DNA]</scope>
    <source>
        <strain evidence="2 3">CBS 33761</strain>
    </source>
</reference>
<name>A0ABR1SYU7_9PEZI</name>
<organism evidence="2 3">
    <name type="scientific">Apiospora rasikravindrae</name>
    <dbReference type="NCBI Taxonomy" id="990691"/>
    <lineage>
        <taxon>Eukaryota</taxon>
        <taxon>Fungi</taxon>
        <taxon>Dikarya</taxon>
        <taxon>Ascomycota</taxon>
        <taxon>Pezizomycotina</taxon>
        <taxon>Sordariomycetes</taxon>
        <taxon>Xylariomycetidae</taxon>
        <taxon>Amphisphaeriales</taxon>
        <taxon>Apiosporaceae</taxon>
        <taxon>Apiospora</taxon>
    </lineage>
</organism>
<proteinExistence type="predicted"/>
<sequence>MASNNNSRDIVFDVAMEGGRINHGGLRGSIHNTPNCATTFGNNRRPRPAAPTRMRHGNHHSFGVTQTRSPYANNGQAHYLPPVSDAAHAQSPYTSPTAQLQSPYFNGGGYSQSPYAISGTTRAYGPYTNVDYAGPMNDGMAVNPPENHHDEQVQTQELLRNFLVQPQNITQIRTVGNFYTLGLHDRNELWHSIQLKTPRIPNSQSWAMPFPDSLNLMELLVRGYNEASLYLDERYVRLVLRTLHDAQGNEVAKDLLLTPPHASIDLRDPRFRNAMADAWWKLNRWMIRVMHGETVSLLQHLKNELEEELEDKKERVY</sequence>
<feature type="compositionally biased region" description="Polar residues" evidence="1">
    <location>
        <begin position="91"/>
        <end position="100"/>
    </location>
</feature>
<dbReference type="EMBL" id="JAQQWK010000006">
    <property type="protein sequence ID" value="KAK8039503.1"/>
    <property type="molecule type" value="Genomic_DNA"/>
</dbReference>
<protein>
    <submittedName>
        <fullName evidence="2">Uncharacterized protein</fullName>
    </submittedName>
</protein>
<accession>A0ABR1SYU7</accession>
<feature type="compositionally biased region" description="Polar residues" evidence="1">
    <location>
        <begin position="63"/>
        <end position="76"/>
    </location>
</feature>
<comment type="caution">
    <text evidence="2">The sequence shown here is derived from an EMBL/GenBank/DDBJ whole genome shotgun (WGS) entry which is preliminary data.</text>
</comment>
<evidence type="ECO:0000313" key="3">
    <source>
        <dbReference type="Proteomes" id="UP001444661"/>
    </source>
</evidence>
<evidence type="ECO:0000313" key="2">
    <source>
        <dbReference type="EMBL" id="KAK8039503.1"/>
    </source>
</evidence>
<evidence type="ECO:0000256" key="1">
    <source>
        <dbReference type="SAM" id="MobiDB-lite"/>
    </source>
</evidence>